<evidence type="ECO:0000313" key="2">
    <source>
        <dbReference type="EMBL" id="NEY20870.1"/>
    </source>
</evidence>
<dbReference type="InterPro" id="IPR029069">
    <property type="entry name" value="HotDog_dom_sf"/>
</dbReference>
<dbReference type="STRING" id="363870.NG54_00770"/>
<dbReference type="Proteomes" id="UP000476934">
    <property type="component" value="Unassembled WGS sequence"/>
</dbReference>
<organism evidence="1 3">
    <name type="scientific">Heyndrickxia ginsengihumi</name>
    <dbReference type="NCBI Taxonomy" id="363870"/>
    <lineage>
        <taxon>Bacteria</taxon>
        <taxon>Bacillati</taxon>
        <taxon>Bacillota</taxon>
        <taxon>Bacilli</taxon>
        <taxon>Bacillales</taxon>
        <taxon>Bacillaceae</taxon>
        <taxon>Heyndrickxia</taxon>
    </lineage>
</organism>
<dbReference type="GO" id="GO:0047617">
    <property type="term" value="F:fatty acyl-CoA hydrolase activity"/>
    <property type="evidence" value="ECO:0007669"/>
    <property type="project" value="TreeGrafter"/>
</dbReference>
<dbReference type="EMBL" id="JRUN01000001">
    <property type="protein sequence ID" value="KHD86938.1"/>
    <property type="molecule type" value="Genomic_DNA"/>
</dbReference>
<dbReference type="OrthoDB" id="9799036at2"/>
<dbReference type="AlphaFoldDB" id="A0A0A6VHP2"/>
<dbReference type="Proteomes" id="UP000030588">
    <property type="component" value="Unassembled WGS sequence"/>
</dbReference>
<dbReference type="EMBL" id="JAAIWK010000022">
    <property type="protein sequence ID" value="NEY20870.1"/>
    <property type="molecule type" value="Genomic_DNA"/>
</dbReference>
<dbReference type="CDD" id="cd00586">
    <property type="entry name" value="4HBT"/>
    <property type="match status" value="1"/>
</dbReference>
<dbReference type="Pfam" id="PF13279">
    <property type="entry name" value="4HBT_2"/>
    <property type="match status" value="1"/>
</dbReference>
<evidence type="ECO:0000313" key="4">
    <source>
        <dbReference type="Proteomes" id="UP000476934"/>
    </source>
</evidence>
<reference evidence="2" key="2">
    <citation type="submission" date="2020-02" db="EMBL/GenBank/DDBJ databases">
        <authorList>
            <person name="Feng H."/>
        </authorList>
    </citation>
    <scope>NUCLEOTIDE SEQUENCE [LARGE SCALE GENOMIC DNA]</scope>
    <source>
        <strain evidence="2">Gsoil 114</strain>
    </source>
</reference>
<evidence type="ECO:0000313" key="3">
    <source>
        <dbReference type="Proteomes" id="UP000030588"/>
    </source>
</evidence>
<keyword evidence="4" id="KW-1185">Reference proteome</keyword>
<dbReference type="InterPro" id="IPR050563">
    <property type="entry name" value="4-hydroxybenzoyl-CoA_TE"/>
</dbReference>
<gene>
    <name evidence="2" type="ORF">G4D61_13000</name>
    <name evidence="1" type="ORF">NG54_00770</name>
</gene>
<dbReference type="SUPFAM" id="SSF54637">
    <property type="entry name" value="Thioesterase/thiol ester dehydrase-isomerase"/>
    <property type="match status" value="1"/>
</dbReference>
<proteinExistence type="predicted"/>
<sequence length="159" mass="18650">MNTLKNISYINDLFSWKNEFTFYETIKVRFCETDMLGHLNNTVPFMYFEQARINFMKDIDIMFDRRGKQHDLAFVVADLQCDFLQQVYFDETLRVYVKISRIGNSSADVHYMVLNEKDEMCFVGRGTIVQISLQNGKAVAWSEEQKLKLKQAANTSQSK</sequence>
<accession>A0A0A6VHP2</accession>
<dbReference type="PANTHER" id="PTHR31793">
    <property type="entry name" value="4-HYDROXYBENZOYL-COA THIOESTERASE FAMILY MEMBER"/>
    <property type="match status" value="1"/>
</dbReference>
<reference evidence="1 3" key="1">
    <citation type="submission" date="2014-10" db="EMBL/GenBank/DDBJ databases">
        <title>Draft genome of phytase producing Bacillus ginsengihumi strain M2.11.</title>
        <authorList>
            <person name="Toymentseva A."/>
            <person name="Boulygina E.A."/>
            <person name="Kazakov S.V."/>
            <person name="Kayumov I."/>
            <person name="Suleimanova A.D."/>
            <person name="Mardanova A.M."/>
            <person name="Maria S.N."/>
            <person name="Sergey M.Y."/>
            <person name="Sharipova M.R."/>
        </authorList>
    </citation>
    <scope>NUCLEOTIDE SEQUENCE [LARGE SCALE GENOMIC DNA]</scope>
    <source>
        <strain evidence="1 3">M2.11</strain>
    </source>
</reference>
<reference evidence="2 4" key="3">
    <citation type="submission" date="2020-03" db="EMBL/GenBank/DDBJ databases">
        <title>Bacillus aquiflavi sp. nov., isolated from yellow water of strong flavor Chinese baijiu in Yibin region of China.</title>
        <authorList>
            <person name="Xie J."/>
        </authorList>
    </citation>
    <scope>NUCLEOTIDE SEQUENCE [LARGE SCALE GENOMIC DNA]</scope>
    <source>
        <strain evidence="2 4">Gsoil 114</strain>
    </source>
</reference>
<name>A0A0A6VHP2_9BACI</name>
<protein>
    <submittedName>
        <fullName evidence="2">Acyl-CoA thioesterase</fullName>
    </submittedName>
</protein>
<comment type="caution">
    <text evidence="1">The sequence shown here is derived from an EMBL/GenBank/DDBJ whole genome shotgun (WGS) entry which is preliminary data.</text>
</comment>
<evidence type="ECO:0000313" key="1">
    <source>
        <dbReference type="EMBL" id="KHD86938.1"/>
    </source>
</evidence>
<dbReference type="Gene3D" id="3.10.129.10">
    <property type="entry name" value="Hotdog Thioesterase"/>
    <property type="match status" value="1"/>
</dbReference>
<dbReference type="PANTHER" id="PTHR31793:SF24">
    <property type="entry name" value="LONG-CHAIN ACYL-COA THIOESTERASE FADM"/>
    <property type="match status" value="1"/>
</dbReference>